<dbReference type="GeneID" id="93228388"/>
<sequence>MTQKAQHAILRFAKHKAGPAGALEAHHERTKEQYASNPDIDTSRSRDNFHIIRPEQKYRREIDSRIKAAGCRTRKDSTMFVDTLITASPEFFTNRSKKEIQAYFTEAVAFMEQKVGRGNIFSAVVHMDEKTPHLHLCFTPITEDGRLSAKEILGNRAQLSKWQDEFHAHMKKAFPVLKRGESALVTKRKHIPTWLFKQSVDLTKQAATVQKVLAEITPLNAGKKRDEAAALLKRFFPRLESHLGQMKKYQATIDYLTQENEGLKEKVKDGSSIKKQLEAARLKQENEQLRRFVESIPQELLHDLRGQGRDSHSKDQQR</sequence>
<gene>
    <name evidence="3" type="ORF">C7373_10681</name>
</gene>
<reference evidence="3 4" key="1">
    <citation type="submission" date="2018-04" db="EMBL/GenBank/DDBJ databases">
        <title>Genomic Encyclopedia of Type Strains, Phase IV (KMG-IV): sequencing the most valuable type-strain genomes for metagenomic binning, comparative biology and taxonomic classification.</title>
        <authorList>
            <person name="Goeker M."/>
        </authorList>
    </citation>
    <scope>NUCLEOTIDE SEQUENCE [LARGE SCALE GENOMIC DNA]</scope>
    <source>
        <strain evidence="3 4">DSM 26588</strain>
    </source>
</reference>
<proteinExistence type="inferred from homology"/>
<evidence type="ECO:0000313" key="4">
    <source>
        <dbReference type="Proteomes" id="UP000245778"/>
    </source>
</evidence>
<dbReference type="AlphaFoldDB" id="A0A2U1BIS3"/>
<accession>A0A2U1BIS3</accession>
<dbReference type="OrthoDB" id="9800759at2"/>
<dbReference type="GO" id="GO:0003677">
    <property type="term" value="F:DNA binding"/>
    <property type="evidence" value="ECO:0007669"/>
    <property type="project" value="InterPro"/>
</dbReference>
<organism evidence="3 4">
    <name type="scientific">Intestinimonas butyriciproducens</name>
    <dbReference type="NCBI Taxonomy" id="1297617"/>
    <lineage>
        <taxon>Bacteria</taxon>
        <taxon>Bacillati</taxon>
        <taxon>Bacillota</taxon>
        <taxon>Clostridia</taxon>
        <taxon>Eubacteriales</taxon>
        <taxon>Intestinimonas</taxon>
    </lineage>
</organism>
<dbReference type="Pfam" id="PF01076">
    <property type="entry name" value="Mob_Pre"/>
    <property type="match status" value="1"/>
</dbReference>
<evidence type="ECO:0000313" key="3">
    <source>
        <dbReference type="EMBL" id="PVY48574.1"/>
    </source>
</evidence>
<dbReference type="CDD" id="cd17242">
    <property type="entry name" value="MobM_relaxase"/>
    <property type="match status" value="1"/>
</dbReference>
<protein>
    <submittedName>
        <fullName evidence="3">Plasmid recombination enzyme</fullName>
    </submittedName>
</protein>
<dbReference type="InterPro" id="IPR001668">
    <property type="entry name" value="Mob_Pre"/>
</dbReference>
<name>A0A2U1BIS3_9FIRM</name>
<evidence type="ECO:0000256" key="1">
    <source>
        <dbReference type="ARBA" id="ARBA00010657"/>
    </source>
</evidence>
<dbReference type="Proteomes" id="UP000245778">
    <property type="component" value="Unassembled WGS sequence"/>
</dbReference>
<comment type="similarity">
    <text evidence="1">Belongs to the plasmid mobilization pre family.</text>
</comment>
<evidence type="ECO:0000256" key="2">
    <source>
        <dbReference type="SAM" id="MobiDB-lite"/>
    </source>
</evidence>
<dbReference type="NCBIfam" id="NF041497">
    <property type="entry name" value="MobV"/>
    <property type="match status" value="1"/>
</dbReference>
<comment type="caution">
    <text evidence="3">The sequence shown here is derived from an EMBL/GenBank/DDBJ whole genome shotgun (WGS) entry which is preliminary data.</text>
</comment>
<feature type="region of interest" description="Disordered" evidence="2">
    <location>
        <begin position="19"/>
        <end position="45"/>
    </location>
</feature>
<dbReference type="EMBL" id="QEKK01000006">
    <property type="protein sequence ID" value="PVY48574.1"/>
    <property type="molecule type" value="Genomic_DNA"/>
</dbReference>
<dbReference type="Gene3D" id="3.30.930.30">
    <property type="match status" value="1"/>
</dbReference>
<dbReference type="RefSeq" id="WP_116722225.1">
    <property type="nucleotide sequence ID" value="NZ_CP011524.1"/>
</dbReference>
<dbReference type="GO" id="GO:0006310">
    <property type="term" value="P:DNA recombination"/>
    <property type="evidence" value="ECO:0007669"/>
    <property type="project" value="InterPro"/>
</dbReference>